<keyword evidence="2" id="KW-0560">Oxidoreductase</keyword>
<dbReference type="InterPro" id="IPR051799">
    <property type="entry name" value="NADH_flavin_oxidoreductase"/>
</dbReference>
<dbReference type="InterPro" id="IPR013785">
    <property type="entry name" value="Aldolase_TIM"/>
</dbReference>
<name>A0A0R1HKN5_9LACO</name>
<dbReference type="SUPFAM" id="SSF51395">
    <property type="entry name" value="FMN-linked oxidoreductases"/>
    <property type="match status" value="1"/>
</dbReference>
<organism evidence="4 5">
    <name type="scientific">Secundilactobacillus kimchicus JCM 15530</name>
    <dbReference type="NCBI Taxonomy" id="1302272"/>
    <lineage>
        <taxon>Bacteria</taxon>
        <taxon>Bacillati</taxon>
        <taxon>Bacillota</taxon>
        <taxon>Bacilli</taxon>
        <taxon>Lactobacillales</taxon>
        <taxon>Lactobacillaceae</taxon>
        <taxon>Secundilactobacillus</taxon>
    </lineage>
</organism>
<protein>
    <recommendedName>
        <fullName evidence="3">NADH:flavin oxidoreductase/NADH oxidase N-terminal domain-containing protein</fullName>
    </recommendedName>
</protein>
<gene>
    <name evidence="4" type="ORF">FC96_GL000523</name>
</gene>
<dbReference type="Gene3D" id="3.20.20.70">
    <property type="entry name" value="Aldolase class I"/>
    <property type="match status" value="1"/>
</dbReference>
<evidence type="ECO:0000256" key="2">
    <source>
        <dbReference type="ARBA" id="ARBA00023002"/>
    </source>
</evidence>
<evidence type="ECO:0000313" key="5">
    <source>
        <dbReference type="Proteomes" id="UP000050911"/>
    </source>
</evidence>
<dbReference type="STRING" id="1302272.FC96_GL000523"/>
<dbReference type="EMBL" id="AZCX01000010">
    <property type="protein sequence ID" value="KRK47253.1"/>
    <property type="molecule type" value="Genomic_DNA"/>
</dbReference>
<feature type="domain" description="NADH:flavin oxidoreductase/NADH oxidase N-terminal" evidence="3">
    <location>
        <begin position="10"/>
        <end position="335"/>
    </location>
</feature>
<dbReference type="InterPro" id="IPR001155">
    <property type="entry name" value="OxRdtase_FMN_N"/>
</dbReference>
<dbReference type="PATRIC" id="fig|1302272.5.peg.521"/>
<evidence type="ECO:0000259" key="3">
    <source>
        <dbReference type="Pfam" id="PF00724"/>
    </source>
</evidence>
<keyword evidence="1" id="KW-0285">Flavoprotein</keyword>
<dbReference type="Pfam" id="PF00724">
    <property type="entry name" value="Oxidored_FMN"/>
    <property type="match status" value="1"/>
</dbReference>
<dbReference type="PANTHER" id="PTHR43656:SF2">
    <property type="entry name" value="BINDING OXIDOREDUCTASE, PUTATIVE (AFU_ORTHOLOGUE AFUA_2G08260)-RELATED"/>
    <property type="match status" value="1"/>
</dbReference>
<dbReference type="GO" id="GO:0010181">
    <property type="term" value="F:FMN binding"/>
    <property type="evidence" value="ECO:0007669"/>
    <property type="project" value="InterPro"/>
</dbReference>
<dbReference type="GO" id="GO:0016491">
    <property type="term" value="F:oxidoreductase activity"/>
    <property type="evidence" value="ECO:0007669"/>
    <property type="project" value="UniProtKB-KW"/>
</dbReference>
<reference evidence="4 5" key="1">
    <citation type="journal article" date="2015" name="Genome Announc.">
        <title>Expanding the biotechnology potential of lactobacilli through comparative genomics of 213 strains and associated genera.</title>
        <authorList>
            <person name="Sun Z."/>
            <person name="Harris H.M."/>
            <person name="McCann A."/>
            <person name="Guo C."/>
            <person name="Argimon S."/>
            <person name="Zhang W."/>
            <person name="Yang X."/>
            <person name="Jeffery I.B."/>
            <person name="Cooney J.C."/>
            <person name="Kagawa T.F."/>
            <person name="Liu W."/>
            <person name="Song Y."/>
            <person name="Salvetti E."/>
            <person name="Wrobel A."/>
            <person name="Rasinkangas P."/>
            <person name="Parkhill J."/>
            <person name="Rea M.C."/>
            <person name="O'Sullivan O."/>
            <person name="Ritari J."/>
            <person name="Douillard F.P."/>
            <person name="Paul Ross R."/>
            <person name="Yang R."/>
            <person name="Briner A.E."/>
            <person name="Felis G.E."/>
            <person name="de Vos W.M."/>
            <person name="Barrangou R."/>
            <person name="Klaenhammer T.R."/>
            <person name="Caufield P.W."/>
            <person name="Cui Y."/>
            <person name="Zhang H."/>
            <person name="O'Toole P.W."/>
        </authorList>
    </citation>
    <scope>NUCLEOTIDE SEQUENCE [LARGE SCALE GENOMIC DNA]</scope>
    <source>
        <strain evidence="4 5">JCM 15530</strain>
    </source>
</reference>
<evidence type="ECO:0000313" key="4">
    <source>
        <dbReference type="EMBL" id="KRK47253.1"/>
    </source>
</evidence>
<proteinExistence type="predicted"/>
<comment type="caution">
    <text evidence="4">The sequence shown here is derived from an EMBL/GenBank/DDBJ whole genome shotgun (WGS) entry which is preliminary data.</text>
</comment>
<dbReference type="AlphaFoldDB" id="A0A0R1HKN5"/>
<accession>A0A0R1HKN5</accession>
<dbReference type="Proteomes" id="UP000050911">
    <property type="component" value="Unassembled WGS sequence"/>
</dbReference>
<keyword evidence="5" id="KW-1185">Reference proteome</keyword>
<dbReference type="PANTHER" id="PTHR43656">
    <property type="entry name" value="BINDING OXIDOREDUCTASE, PUTATIVE (AFU_ORTHOLOGUE AFUA_2G08260)-RELATED"/>
    <property type="match status" value="1"/>
</dbReference>
<sequence length="337" mass="36440">MILLETSMVFSRIDLGAGLILKNHFVLTPLDMQLSRENGQITQRDLAFHRSRSRDVGLDVVGSAYVDLAGNTAPNSVAVDTEEAIPGLTQLAETIHQNQTKAVLQLVHAGRATNKGATQGQTIIGPSSIAAPFAGFPVPEALSDRAVSKVMNQFIDAAHRAERAGFDGVELHGANSFLLQQFVSPVSNARTDKYGGTLVRRLRFPVELMTRLTALVKSFHHDFALGYRLSPEELIADGMSLVDTLALARVLDDCGITYLSLSLRNYAQTSATMPATQTEIVTLFKRVVHCPVMVAGGVKTGPDVIDAGQRSELIGIGSALIKDPNWLKKVRNELNVD</sequence>
<evidence type="ECO:0000256" key="1">
    <source>
        <dbReference type="ARBA" id="ARBA00022630"/>
    </source>
</evidence>